<dbReference type="GO" id="GO:0003677">
    <property type="term" value="F:DNA binding"/>
    <property type="evidence" value="ECO:0007669"/>
    <property type="project" value="InterPro"/>
</dbReference>
<accession>A0A840D9F4</accession>
<dbReference type="Gene3D" id="1.10.1740.10">
    <property type="match status" value="1"/>
</dbReference>
<keyword evidence="2" id="KW-0805">Transcription regulation</keyword>
<sequence>MKGESITKQDFERLFREYYSRLYYFAYDFTEDIEASKDIVSEVFTAVWNNKEHIETDKVVGYLFVSVRNQSLNYVKRNRLTADYIDFCQMVANEEGDEGLELIDERIAELAREIEKLPPRTRYILEECYFRHKKYKEVADVLEISTDGIKKHIVKAFSMLRTHFKVKK</sequence>
<dbReference type="SUPFAM" id="SSF88659">
    <property type="entry name" value="Sigma3 and sigma4 domains of RNA polymerase sigma factors"/>
    <property type="match status" value="1"/>
</dbReference>
<evidence type="ECO:0000256" key="1">
    <source>
        <dbReference type="ARBA" id="ARBA00010641"/>
    </source>
</evidence>
<dbReference type="PANTHER" id="PTHR43133:SF46">
    <property type="entry name" value="RNA POLYMERASE SIGMA-70 FACTOR ECF SUBFAMILY"/>
    <property type="match status" value="1"/>
</dbReference>
<dbReference type="InterPro" id="IPR014284">
    <property type="entry name" value="RNA_pol_sigma-70_dom"/>
</dbReference>
<evidence type="ECO:0000256" key="3">
    <source>
        <dbReference type="ARBA" id="ARBA00023082"/>
    </source>
</evidence>
<evidence type="ECO:0000313" key="7">
    <source>
        <dbReference type="EMBL" id="MBB4045245.1"/>
    </source>
</evidence>
<keyword evidence="4" id="KW-0804">Transcription</keyword>
<dbReference type="InterPro" id="IPR036388">
    <property type="entry name" value="WH-like_DNA-bd_sf"/>
</dbReference>
<reference evidence="7" key="1">
    <citation type="submission" date="2020-08" db="EMBL/GenBank/DDBJ databases">
        <title>Genomic Encyclopedia of Type Strains, Phase IV (KMG-IV): sequencing the most valuable type-strain genomes for metagenomic binning, comparative biology and taxonomic classification.</title>
        <authorList>
            <person name="Goeker M."/>
        </authorList>
    </citation>
    <scope>NUCLEOTIDE SEQUENCE [LARGE SCALE GENOMIC DNA]</scope>
    <source>
        <strain evidence="7">DSM 105720</strain>
    </source>
</reference>
<protein>
    <submittedName>
        <fullName evidence="7">RNA polymerase sigma-70 factor (ECF subfamily)</fullName>
    </submittedName>
</protein>
<dbReference type="Proteomes" id="UP000560658">
    <property type="component" value="Unassembled WGS sequence"/>
</dbReference>
<evidence type="ECO:0000256" key="4">
    <source>
        <dbReference type="ARBA" id="ARBA00023163"/>
    </source>
</evidence>
<evidence type="ECO:0000259" key="5">
    <source>
        <dbReference type="Pfam" id="PF04542"/>
    </source>
</evidence>
<dbReference type="InterPro" id="IPR007627">
    <property type="entry name" value="RNA_pol_sigma70_r2"/>
</dbReference>
<comment type="similarity">
    <text evidence="1">Belongs to the sigma-70 factor family. ECF subfamily.</text>
</comment>
<gene>
    <name evidence="7" type="ORF">GGR06_003056</name>
</gene>
<dbReference type="GO" id="GO:0006352">
    <property type="term" value="P:DNA-templated transcription initiation"/>
    <property type="evidence" value="ECO:0007669"/>
    <property type="project" value="InterPro"/>
</dbReference>
<organism evidence="7 8">
    <name type="scientific">Bacteroides reticulotermitis</name>
    <dbReference type="NCBI Taxonomy" id="1133319"/>
    <lineage>
        <taxon>Bacteria</taxon>
        <taxon>Pseudomonadati</taxon>
        <taxon>Bacteroidota</taxon>
        <taxon>Bacteroidia</taxon>
        <taxon>Bacteroidales</taxon>
        <taxon>Bacteroidaceae</taxon>
        <taxon>Bacteroides</taxon>
    </lineage>
</organism>
<feature type="domain" description="RNA polymerase sigma-70 region 2" evidence="5">
    <location>
        <begin position="14"/>
        <end position="79"/>
    </location>
</feature>
<dbReference type="SUPFAM" id="SSF88946">
    <property type="entry name" value="Sigma2 domain of RNA polymerase sigma factors"/>
    <property type="match status" value="1"/>
</dbReference>
<dbReference type="AlphaFoldDB" id="A0A840D9F4"/>
<dbReference type="GO" id="GO:0016987">
    <property type="term" value="F:sigma factor activity"/>
    <property type="evidence" value="ECO:0007669"/>
    <property type="project" value="UniProtKB-KW"/>
</dbReference>
<proteinExistence type="inferred from homology"/>
<feature type="domain" description="RNA polymerase sigma factor 70 region 4 type 2" evidence="6">
    <location>
        <begin position="109"/>
        <end position="157"/>
    </location>
</feature>
<evidence type="ECO:0000259" key="6">
    <source>
        <dbReference type="Pfam" id="PF08281"/>
    </source>
</evidence>
<comment type="caution">
    <text evidence="7">The sequence shown here is derived from an EMBL/GenBank/DDBJ whole genome shotgun (WGS) entry which is preliminary data.</text>
</comment>
<dbReference type="InterPro" id="IPR013325">
    <property type="entry name" value="RNA_pol_sigma_r2"/>
</dbReference>
<dbReference type="InterPro" id="IPR014327">
    <property type="entry name" value="RNA_pol_sigma70_bacteroid"/>
</dbReference>
<dbReference type="NCBIfam" id="TIGR02985">
    <property type="entry name" value="Sig70_bacteroi1"/>
    <property type="match status" value="1"/>
</dbReference>
<evidence type="ECO:0000256" key="2">
    <source>
        <dbReference type="ARBA" id="ARBA00023015"/>
    </source>
</evidence>
<keyword evidence="3" id="KW-0731">Sigma factor</keyword>
<dbReference type="Pfam" id="PF04542">
    <property type="entry name" value="Sigma70_r2"/>
    <property type="match status" value="1"/>
</dbReference>
<dbReference type="Gene3D" id="1.10.10.10">
    <property type="entry name" value="Winged helix-like DNA-binding domain superfamily/Winged helix DNA-binding domain"/>
    <property type="match status" value="1"/>
</dbReference>
<dbReference type="NCBIfam" id="TIGR02937">
    <property type="entry name" value="sigma70-ECF"/>
    <property type="match status" value="1"/>
</dbReference>
<keyword evidence="8" id="KW-1185">Reference proteome</keyword>
<dbReference type="InterPro" id="IPR039425">
    <property type="entry name" value="RNA_pol_sigma-70-like"/>
</dbReference>
<dbReference type="Pfam" id="PF08281">
    <property type="entry name" value="Sigma70_r4_2"/>
    <property type="match status" value="1"/>
</dbReference>
<dbReference type="InterPro" id="IPR013324">
    <property type="entry name" value="RNA_pol_sigma_r3/r4-like"/>
</dbReference>
<dbReference type="EMBL" id="JACIER010000013">
    <property type="protein sequence ID" value="MBB4045245.1"/>
    <property type="molecule type" value="Genomic_DNA"/>
</dbReference>
<dbReference type="PANTHER" id="PTHR43133">
    <property type="entry name" value="RNA POLYMERASE ECF-TYPE SIGMA FACTO"/>
    <property type="match status" value="1"/>
</dbReference>
<name>A0A840D9F4_9BACE</name>
<dbReference type="InterPro" id="IPR013249">
    <property type="entry name" value="RNA_pol_sigma70_r4_t2"/>
</dbReference>
<dbReference type="RefSeq" id="WP_044162509.1">
    <property type="nucleotide sequence ID" value="NZ_JACIER010000013.1"/>
</dbReference>
<evidence type="ECO:0000313" key="8">
    <source>
        <dbReference type="Proteomes" id="UP000560658"/>
    </source>
</evidence>